<evidence type="ECO:0000256" key="3">
    <source>
        <dbReference type="ARBA" id="ARBA00023274"/>
    </source>
</evidence>
<dbReference type="PROSITE" id="PS00962">
    <property type="entry name" value="RIBOSOMAL_S2_1"/>
    <property type="match status" value="1"/>
</dbReference>
<dbReference type="AlphaFoldDB" id="A0A4Y1YJE7"/>
<dbReference type="InterPro" id="IPR005706">
    <property type="entry name" value="Ribosomal_uS2_bac/mit/plastid"/>
</dbReference>
<dbReference type="FunFam" id="1.10.287.610:FF:000001">
    <property type="entry name" value="30S ribosomal protein S2"/>
    <property type="match status" value="1"/>
</dbReference>
<name>A0A4Y1YJE7_9PROT</name>
<dbReference type="Pfam" id="PF00318">
    <property type="entry name" value="Ribosomal_S2"/>
    <property type="match status" value="1"/>
</dbReference>
<keyword evidence="3 5" id="KW-0687">Ribonucleoprotein</keyword>
<dbReference type="InterPro" id="IPR018130">
    <property type="entry name" value="Ribosomal_uS2_CS"/>
</dbReference>
<evidence type="ECO:0000256" key="5">
    <source>
        <dbReference type="HAMAP-Rule" id="MF_00291"/>
    </source>
</evidence>
<dbReference type="Gene3D" id="1.10.287.610">
    <property type="entry name" value="Helix hairpin bin"/>
    <property type="match status" value="1"/>
</dbReference>
<dbReference type="PANTHER" id="PTHR12534">
    <property type="entry name" value="30S RIBOSOMAL PROTEIN S2 PROKARYOTIC AND ORGANELLAR"/>
    <property type="match status" value="1"/>
</dbReference>
<organism evidence="6 7">
    <name type="scientific">Nitrosomonas stercoris</name>
    <dbReference type="NCBI Taxonomy" id="1444684"/>
    <lineage>
        <taxon>Bacteria</taxon>
        <taxon>Pseudomonadati</taxon>
        <taxon>Pseudomonadota</taxon>
        <taxon>Betaproteobacteria</taxon>
        <taxon>Nitrosomonadales</taxon>
        <taxon>Nitrosomonadaceae</taxon>
        <taxon>Nitrosomonas</taxon>
    </lineage>
</organism>
<dbReference type="Gene3D" id="3.40.50.10490">
    <property type="entry name" value="Glucose-6-phosphate isomerase like protein, domain 1"/>
    <property type="match status" value="1"/>
</dbReference>
<dbReference type="GO" id="GO:0006412">
    <property type="term" value="P:translation"/>
    <property type="evidence" value="ECO:0007669"/>
    <property type="project" value="UniProtKB-UniRule"/>
</dbReference>
<dbReference type="CDD" id="cd01425">
    <property type="entry name" value="RPS2"/>
    <property type="match status" value="1"/>
</dbReference>
<dbReference type="NCBIfam" id="TIGR01011">
    <property type="entry name" value="rpsB_bact"/>
    <property type="match status" value="1"/>
</dbReference>
<dbReference type="GO" id="GO:0003735">
    <property type="term" value="F:structural constituent of ribosome"/>
    <property type="evidence" value="ECO:0007669"/>
    <property type="project" value="InterPro"/>
</dbReference>
<protein>
    <recommendedName>
        <fullName evidence="4 5">Small ribosomal subunit protein uS2</fullName>
    </recommendedName>
</protein>
<keyword evidence="2 5" id="KW-0689">Ribosomal protein</keyword>
<gene>
    <name evidence="5" type="primary">rpsB</name>
    <name evidence="6" type="ORF">Nstercoris_00094</name>
</gene>
<accession>A0A4Y1YJE7</accession>
<dbReference type="PRINTS" id="PR00395">
    <property type="entry name" value="RIBOSOMALS2"/>
</dbReference>
<dbReference type="SUPFAM" id="SSF52313">
    <property type="entry name" value="Ribosomal protein S2"/>
    <property type="match status" value="1"/>
</dbReference>
<dbReference type="Proteomes" id="UP000316473">
    <property type="component" value="Chromosome"/>
</dbReference>
<dbReference type="PANTHER" id="PTHR12534:SF0">
    <property type="entry name" value="SMALL RIBOSOMAL SUBUNIT PROTEIN US2M"/>
    <property type="match status" value="1"/>
</dbReference>
<dbReference type="HAMAP" id="MF_00291_B">
    <property type="entry name" value="Ribosomal_uS2_B"/>
    <property type="match status" value="1"/>
</dbReference>
<dbReference type="InterPro" id="IPR001865">
    <property type="entry name" value="Ribosomal_uS2"/>
</dbReference>
<evidence type="ECO:0000256" key="1">
    <source>
        <dbReference type="ARBA" id="ARBA00006242"/>
    </source>
</evidence>
<dbReference type="KEGG" id="nst:Nstercoris_00094"/>
<proteinExistence type="inferred from homology"/>
<evidence type="ECO:0000313" key="6">
    <source>
        <dbReference type="EMBL" id="BBL33869.1"/>
    </source>
</evidence>
<evidence type="ECO:0000256" key="2">
    <source>
        <dbReference type="ARBA" id="ARBA00022980"/>
    </source>
</evidence>
<evidence type="ECO:0000256" key="4">
    <source>
        <dbReference type="ARBA" id="ARBA00035256"/>
    </source>
</evidence>
<dbReference type="EMBL" id="AP019755">
    <property type="protein sequence ID" value="BBL33869.1"/>
    <property type="molecule type" value="Genomic_DNA"/>
</dbReference>
<dbReference type="GO" id="GO:0022627">
    <property type="term" value="C:cytosolic small ribosomal subunit"/>
    <property type="evidence" value="ECO:0007669"/>
    <property type="project" value="TreeGrafter"/>
</dbReference>
<comment type="similarity">
    <text evidence="1 5">Belongs to the universal ribosomal protein uS2 family.</text>
</comment>
<dbReference type="InterPro" id="IPR023591">
    <property type="entry name" value="Ribosomal_uS2_flav_dom_sf"/>
</dbReference>
<sequence length="251" mass="28180">MSVTMRQMLEAGVHFGHQTRFWNPKMAPYIFGQRNKIHIVNLERTIVMFREALDYARNLTANKGTILFVGTKRQARDIIQEEATRCNSPYVDQRWLGGMLTNFKTIKQSVKRLHDMEKMVQDGTLDKLVKKEALDFQRKLEKLNASLGGIKEMKGLPDAIFIIDVGYQKGTVIEANKLGIPIIGVVDTNHNPAGIKYVIPGNDDSSQAIRLYARAMADAILEGRNQSIQEVVDMVKTDEEILSSEGASADA</sequence>
<reference evidence="6 7" key="1">
    <citation type="submission" date="2019-06" db="EMBL/GenBank/DDBJ databases">
        <title>Nitrosomonas stercoris KYUHI-S whole genome shotgun sequence.</title>
        <authorList>
            <person name="Nakagawa T."/>
            <person name="Tsuchiya Y."/>
            <person name="Takahashi R."/>
        </authorList>
    </citation>
    <scope>NUCLEOTIDE SEQUENCE [LARGE SCALE GENOMIC DNA]</scope>
    <source>
        <strain evidence="6 7">KYUHI-S</strain>
    </source>
</reference>
<keyword evidence="7" id="KW-1185">Reference proteome</keyword>
<evidence type="ECO:0000313" key="7">
    <source>
        <dbReference type="Proteomes" id="UP000316473"/>
    </source>
</evidence>